<dbReference type="EMBL" id="WMJX01000003">
    <property type="protein sequence ID" value="MTG97073.1"/>
    <property type="molecule type" value="Genomic_DNA"/>
</dbReference>
<dbReference type="PROSITE" id="PS51257">
    <property type="entry name" value="PROKAR_LIPOPROTEIN"/>
    <property type="match status" value="1"/>
</dbReference>
<sequence length="337" mass="37017">MKNLFTLSSLFAVIFLFLSCSSDDNETTIPADKQKLTLTADHETTTIGTTVKFTVKLNDQIITDALVKQKDGETLTSGEWKPEAAGTFTFVAQKQGFENSNEISIVVTKEKTQLILTANKTTVENGEEVLFTVTAEEEGISDFTLEILNKEKINSNKWIPTEEGTFQVIASKEGFIDSTPLEIIVTEKVDAEAKGEGSFTYIGATYTINSSKLILQGISSSSNPTATWILQSKDLEKNISVYTFFATPAAEGKDGNYTFEMPTTKNISRLMLTVIDETTQSVIDLAVMGIEVEAQFGAINVNNIVPGNIKIAIEDLGGEPFELNYKGTHNYERTVHE</sequence>
<protein>
    <submittedName>
        <fullName evidence="2">Uncharacterized protein</fullName>
    </submittedName>
</protein>
<name>A0A6I3LFX2_9FLAO</name>
<accession>A0A6I3LFX2</accession>
<evidence type="ECO:0000256" key="1">
    <source>
        <dbReference type="SAM" id="SignalP"/>
    </source>
</evidence>
<organism evidence="2 3">
    <name type="scientific">Myroides albus</name>
    <dbReference type="NCBI Taxonomy" id="2562892"/>
    <lineage>
        <taxon>Bacteria</taxon>
        <taxon>Pseudomonadati</taxon>
        <taxon>Bacteroidota</taxon>
        <taxon>Flavobacteriia</taxon>
        <taxon>Flavobacteriales</taxon>
        <taxon>Flavobacteriaceae</taxon>
        <taxon>Myroides</taxon>
    </lineage>
</organism>
<reference evidence="2 3" key="1">
    <citation type="submission" date="2019-11" db="EMBL/GenBank/DDBJ databases">
        <title>Genome of Strain BIT-d1.</title>
        <authorList>
            <person name="Yang Y."/>
        </authorList>
    </citation>
    <scope>NUCLEOTIDE SEQUENCE [LARGE SCALE GENOMIC DNA]</scope>
    <source>
        <strain evidence="2 3">BIT-d1</strain>
    </source>
</reference>
<keyword evidence="1" id="KW-0732">Signal</keyword>
<evidence type="ECO:0000313" key="3">
    <source>
        <dbReference type="Proteomes" id="UP000438760"/>
    </source>
</evidence>
<feature type="chain" id="PRO_5026351865" evidence="1">
    <location>
        <begin position="23"/>
        <end position="337"/>
    </location>
</feature>
<dbReference type="OrthoDB" id="1353940at2"/>
<dbReference type="AlphaFoldDB" id="A0A6I3LFX2"/>
<dbReference type="Proteomes" id="UP000438760">
    <property type="component" value="Unassembled WGS sequence"/>
</dbReference>
<gene>
    <name evidence="2" type="ORF">GJV76_02800</name>
</gene>
<dbReference type="RefSeq" id="WP_155091125.1">
    <property type="nucleotide sequence ID" value="NZ_CP102754.1"/>
</dbReference>
<feature type="signal peptide" evidence="1">
    <location>
        <begin position="1"/>
        <end position="22"/>
    </location>
</feature>
<proteinExistence type="predicted"/>
<comment type="caution">
    <text evidence="2">The sequence shown here is derived from an EMBL/GenBank/DDBJ whole genome shotgun (WGS) entry which is preliminary data.</text>
</comment>
<keyword evidence="3" id="KW-1185">Reference proteome</keyword>
<evidence type="ECO:0000313" key="2">
    <source>
        <dbReference type="EMBL" id="MTG97073.1"/>
    </source>
</evidence>